<dbReference type="SMART" id="SM00347">
    <property type="entry name" value="HTH_MARR"/>
    <property type="match status" value="1"/>
</dbReference>
<dbReference type="Pfam" id="PF12802">
    <property type="entry name" value="MarR_2"/>
    <property type="match status" value="1"/>
</dbReference>
<dbReference type="SUPFAM" id="SSF46785">
    <property type="entry name" value="Winged helix' DNA-binding domain"/>
    <property type="match status" value="1"/>
</dbReference>
<dbReference type="RefSeq" id="WP_344269601.1">
    <property type="nucleotide sequence ID" value="NZ_BAAAHV010000007.1"/>
</dbReference>
<protein>
    <submittedName>
        <fullName evidence="2">MarR family winged helix-turn-helix transcriptional regulator</fullName>
    </submittedName>
</protein>
<dbReference type="InterPro" id="IPR039422">
    <property type="entry name" value="MarR/SlyA-like"/>
</dbReference>
<dbReference type="PANTHER" id="PTHR33164">
    <property type="entry name" value="TRANSCRIPTIONAL REGULATOR, MARR FAMILY"/>
    <property type="match status" value="1"/>
</dbReference>
<dbReference type="Proteomes" id="UP001597542">
    <property type="component" value="Unassembled WGS sequence"/>
</dbReference>
<comment type="caution">
    <text evidence="2">The sequence shown here is derived from an EMBL/GenBank/DDBJ whole genome shotgun (WGS) entry which is preliminary data.</text>
</comment>
<feature type="domain" description="HTH marR-type" evidence="1">
    <location>
        <begin position="1"/>
        <end position="127"/>
    </location>
</feature>
<dbReference type="InterPro" id="IPR000835">
    <property type="entry name" value="HTH_MarR-typ"/>
</dbReference>
<dbReference type="EMBL" id="JBHUKQ010000017">
    <property type="protein sequence ID" value="MFD2485651.1"/>
    <property type="molecule type" value="Genomic_DNA"/>
</dbReference>
<keyword evidence="3" id="KW-1185">Reference proteome</keyword>
<organism evidence="2 3">
    <name type="scientific">Amycolatopsis albidoflavus</name>
    <dbReference type="NCBI Taxonomy" id="102226"/>
    <lineage>
        <taxon>Bacteria</taxon>
        <taxon>Bacillati</taxon>
        <taxon>Actinomycetota</taxon>
        <taxon>Actinomycetes</taxon>
        <taxon>Pseudonocardiales</taxon>
        <taxon>Pseudonocardiaceae</taxon>
        <taxon>Amycolatopsis</taxon>
    </lineage>
</organism>
<evidence type="ECO:0000259" key="1">
    <source>
        <dbReference type="PROSITE" id="PS50995"/>
    </source>
</evidence>
<proteinExistence type="predicted"/>
<dbReference type="PRINTS" id="PR00598">
    <property type="entry name" value="HTHMARR"/>
</dbReference>
<dbReference type="InterPro" id="IPR036388">
    <property type="entry name" value="WH-like_DNA-bd_sf"/>
</dbReference>
<name>A0ABW5I9P8_9PSEU</name>
<gene>
    <name evidence="2" type="ORF">ACFSUT_35625</name>
</gene>
<dbReference type="Gene3D" id="1.10.10.10">
    <property type="entry name" value="Winged helix-like DNA-binding domain superfamily/Winged helix DNA-binding domain"/>
    <property type="match status" value="1"/>
</dbReference>
<dbReference type="InterPro" id="IPR036390">
    <property type="entry name" value="WH_DNA-bd_sf"/>
</dbReference>
<dbReference type="PROSITE" id="PS50995">
    <property type="entry name" value="HTH_MARR_2"/>
    <property type="match status" value="1"/>
</dbReference>
<sequence>MVNLAQSRSHTLLSEAFAEAGSRPYHYRILAALEQAGPLSQAEAGRLSGIDRSDVTVALEALDQAGFTERQPHPSDGRKKLVRLTASGRRELARLDTVLEDVQTRFLAPLNASERQQFFTLVRKIADEGAPE</sequence>
<evidence type="ECO:0000313" key="2">
    <source>
        <dbReference type="EMBL" id="MFD2485651.1"/>
    </source>
</evidence>
<evidence type="ECO:0000313" key="3">
    <source>
        <dbReference type="Proteomes" id="UP001597542"/>
    </source>
</evidence>
<reference evidence="3" key="1">
    <citation type="journal article" date="2019" name="Int. J. Syst. Evol. Microbiol.">
        <title>The Global Catalogue of Microorganisms (GCM) 10K type strain sequencing project: providing services to taxonomists for standard genome sequencing and annotation.</title>
        <authorList>
            <consortium name="The Broad Institute Genomics Platform"/>
            <consortium name="The Broad Institute Genome Sequencing Center for Infectious Disease"/>
            <person name="Wu L."/>
            <person name="Ma J."/>
        </authorList>
    </citation>
    <scope>NUCLEOTIDE SEQUENCE [LARGE SCALE GENOMIC DNA]</scope>
    <source>
        <strain evidence="3">CGMCC 4.7638</strain>
    </source>
</reference>
<accession>A0ABW5I9P8</accession>
<dbReference type="PANTHER" id="PTHR33164:SF95">
    <property type="entry name" value="TRANSCRIPTIONAL REGULATOR"/>
    <property type="match status" value="1"/>
</dbReference>